<evidence type="ECO:0000313" key="4">
    <source>
        <dbReference type="EMBL" id="SDJ05533.1"/>
    </source>
</evidence>
<feature type="transmembrane region" description="Helical" evidence="3">
    <location>
        <begin position="38"/>
        <end position="62"/>
    </location>
</feature>
<feature type="region of interest" description="Disordered" evidence="2">
    <location>
        <begin position="1"/>
        <end position="24"/>
    </location>
</feature>
<evidence type="ECO:0000256" key="3">
    <source>
        <dbReference type="SAM" id="Phobius"/>
    </source>
</evidence>
<name>A0A1G8QLN7_9MICC</name>
<dbReference type="OrthoDB" id="3790724at2"/>
<feature type="region of interest" description="Disordered" evidence="2">
    <location>
        <begin position="184"/>
        <end position="213"/>
    </location>
</feature>
<dbReference type="InterPro" id="IPR019533">
    <property type="entry name" value="Peptidase_S26"/>
</dbReference>
<proteinExistence type="predicted"/>
<dbReference type="EMBL" id="FNEI01000006">
    <property type="protein sequence ID" value="SDJ05533.1"/>
    <property type="molecule type" value="Genomic_DNA"/>
</dbReference>
<gene>
    <name evidence="4" type="ORF">SAMN05216555_106220</name>
</gene>
<organism evidence="4 5">
    <name type="scientific">Arthrobacter cupressi</name>
    <dbReference type="NCBI Taxonomy" id="1045773"/>
    <lineage>
        <taxon>Bacteria</taxon>
        <taxon>Bacillati</taxon>
        <taxon>Actinomycetota</taxon>
        <taxon>Actinomycetes</taxon>
        <taxon>Micrococcales</taxon>
        <taxon>Micrococcaceae</taxon>
        <taxon>Arthrobacter</taxon>
    </lineage>
</organism>
<dbReference type="EC" id="3.4.21.89" evidence="1"/>
<sequence>MTARSRARHPRRRDGRRRLDHSGRGAAAVVRETMLNTAAAGGALCILLTLAALFFQVSLIMFKTGSMAPTIPAGSLAVVRSVPVAEVRLGDVVTVERQGKLPVTHRVTSVSLSADGHSGVLTMKGDANPVEDPAPYTVSTVRTVLWSAPGLAQWVAKASSPFVLGGVTLAVAALVTWSLWPREEQAGEEHAGQEGRDGEERRTEQLSEAAADA</sequence>
<protein>
    <recommendedName>
        <fullName evidence="1">Signal peptidase I</fullName>
        <ecNumber evidence="1">3.4.21.89</ecNumber>
    </recommendedName>
</protein>
<dbReference type="STRING" id="1045773.SAMN05216555_106220"/>
<accession>A0A1G8QLN7</accession>
<keyword evidence="5" id="KW-1185">Reference proteome</keyword>
<dbReference type="Proteomes" id="UP000182130">
    <property type="component" value="Unassembled WGS sequence"/>
</dbReference>
<dbReference type="GO" id="GO:0004252">
    <property type="term" value="F:serine-type endopeptidase activity"/>
    <property type="evidence" value="ECO:0007669"/>
    <property type="project" value="UniProtKB-UniRule"/>
</dbReference>
<dbReference type="CDD" id="cd06530">
    <property type="entry name" value="S26_SPase_I"/>
    <property type="match status" value="1"/>
</dbReference>
<dbReference type="RefSeq" id="WP_084111008.1">
    <property type="nucleotide sequence ID" value="NZ_FNEI01000006.1"/>
</dbReference>
<reference evidence="5" key="1">
    <citation type="submission" date="2016-10" db="EMBL/GenBank/DDBJ databases">
        <authorList>
            <person name="Varghese N."/>
            <person name="Submissions S."/>
        </authorList>
    </citation>
    <scope>NUCLEOTIDE SEQUENCE [LARGE SCALE GENOMIC DNA]</scope>
    <source>
        <strain evidence="5">CGMCC 1.10783</strain>
    </source>
</reference>
<dbReference type="AlphaFoldDB" id="A0A1G8QLN7"/>
<feature type="compositionally biased region" description="Basic residues" evidence="2">
    <location>
        <begin position="1"/>
        <end position="19"/>
    </location>
</feature>
<dbReference type="GO" id="GO:0006465">
    <property type="term" value="P:signal peptide processing"/>
    <property type="evidence" value="ECO:0007669"/>
    <property type="project" value="UniProtKB-UniRule"/>
</dbReference>
<dbReference type="GO" id="GO:0009003">
    <property type="term" value="F:signal peptidase activity"/>
    <property type="evidence" value="ECO:0007669"/>
    <property type="project" value="UniProtKB-EC"/>
</dbReference>
<evidence type="ECO:0000256" key="1">
    <source>
        <dbReference type="NCBIfam" id="TIGR02228"/>
    </source>
</evidence>
<evidence type="ECO:0000313" key="5">
    <source>
        <dbReference type="Proteomes" id="UP000182130"/>
    </source>
</evidence>
<keyword evidence="3" id="KW-1133">Transmembrane helix</keyword>
<dbReference type="NCBIfam" id="TIGR02228">
    <property type="entry name" value="sigpep_I_arch"/>
    <property type="match status" value="1"/>
</dbReference>
<feature type="compositionally biased region" description="Basic and acidic residues" evidence="2">
    <location>
        <begin position="184"/>
        <end position="205"/>
    </location>
</feature>
<dbReference type="InterPro" id="IPR001733">
    <property type="entry name" value="Peptidase_S26B"/>
</dbReference>
<evidence type="ECO:0000256" key="2">
    <source>
        <dbReference type="SAM" id="MobiDB-lite"/>
    </source>
</evidence>
<dbReference type="GO" id="GO:0016020">
    <property type="term" value="C:membrane"/>
    <property type="evidence" value="ECO:0007669"/>
    <property type="project" value="UniProtKB-UniRule"/>
</dbReference>
<keyword evidence="3" id="KW-0812">Transmembrane</keyword>
<keyword evidence="3" id="KW-0472">Membrane</keyword>